<reference evidence="3" key="1">
    <citation type="submission" date="2017-09" db="EMBL/GenBank/DDBJ databases">
        <title>Depth-based differentiation of microbial function through sediment-hosted aquifers and enrichment of novel symbionts in the deep terrestrial subsurface.</title>
        <authorList>
            <person name="Probst A.J."/>
            <person name="Ladd B."/>
            <person name="Jarett J.K."/>
            <person name="Geller-Mcgrath D.E."/>
            <person name="Sieber C.M.K."/>
            <person name="Emerson J.B."/>
            <person name="Anantharaman K."/>
            <person name="Thomas B.C."/>
            <person name="Malmstrom R."/>
            <person name="Stieglmeier M."/>
            <person name="Klingl A."/>
            <person name="Woyke T."/>
            <person name="Ryan C.M."/>
            <person name="Banfield J.F."/>
        </authorList>
    </citation>
    <scope>NUCLEOTIDE SEQUENCE [LARGE SCALE GENOMIC DNA]</scope>
</reference>
<evidence type="ECO:0000259" key="1">
    <source>
        <dbReference type="Pfam" id="PF00534"/>
    </source>
</evidence>
<organism evidence="2 3">
    <name type="scientific">bacterium (Candidatus Gribaldobacteria) CG10_big_fil_rev_8_21_14_0_10_41_12</name>
    <dbReference type="NCBI Taxonomy" id="2014277"/>
    <lineage>
        <taxon>Bacteria</taxon>
        <taxon>Candidatus Gribaldobacteria</taxon>
    </lineage>
</organism>
<dbReference type="InterPro" id="IPR001296">
    <property type="entry name" value="Glyco_trans_1"/>
</dbReference>
<feature type="domain" description="Glycosyl transferase family 1" evidence="1">
    <location>
        <begin position="168"/>
        <end position="324"/>
    </location>
</feature>
<dbReference type="SUPFAM" id="SSF53756">
    <property type="entry name" value="UDP-Glycosyltransferase/glycogen phosphorylase"/>
    <property type="match status" value="1"/>
</dbReference>
<dbReference type="PANTHER" id="PTHR12526">
    <property type="entry name" value="GLYCOSYLTRANSFERASE"/>
    <property type="match status" value="1"/>
</dbReference>
<dbReference type="Proteomes" id="UP000228906">
    <property type="component" value="Unassembled WGS sequence"/>
</dbReference>
<evidence type="ECO:0000313" key="3">
    <source>
        <dbReference type="Proteomes" id="UP000228906"/>
    </source>
</evidence>
<gene>
    <name evidence="2" type="ORF">COU03_00005</name>
</gene>
<dbReference type="Gene3D" id="3.40.50.2000">
    <property type="entry name" value="Glycogen Phosphorylase B"/>
    <property type="match status" value="2"/>
</dbReference>
<protein>
    <recommendedName>
        <fullName evidence="1">Glycosyl transferase family 1 domain-containing protein</fullName>
    </recommendedName>
</protein>
<dbReference type="Pfam" id="PF00534">
    <property type="entry name" value="Glycos_transf_1"/>
    <property type="match status" value="1"/>
</dbReference>
<name>A0A2H0UYG0_9BACT</name>
<dbReference type="GO" id="GO:0016757">
    <property type="term" value="F:glycosyltransferase activity"/>
    <property type="evidence" value="ECO:0007669"/>
    <property type="project" value="InterPro"/>
</dbReference>
<evidence type="ECO:0000313" key="2">
    <source>
        <dbReference type="EMBL" id="PIR91862.1"/>
    </source>
</evidence>
<dbReference type="EMBL" id="PFAV01000001">
    <property type="protein sequence ID" value="PIR91862.1"/>
    <property type="molecule type" value="Genomic_DNA"/>
</dbReference>
<accession>A0A2H0UYG0</accession>
<dbReference type="PANTHER" id="PTHR12526:SF622">
    <property type="entry name" value="GLYCOSYLTRANSFERASE (GROUP I)"/>
    <property type="match status" value="1"/>
</dbReference>
<sequence length="350" mass="40036">MKICYFGIYNPSYSRNKLLIRGLRQNGVEVLECNSSLKGPAKYFDLIKKHWWIRNSYDVMVVGFPGFQSMILAKLITRKPIIFDAFLSLYDTVVLDRGLAKKYSFKAGYFWFLDWLSCSLADKVLLDTFEHINFFARTFKINKNKFYRILVGVDDEIFYPRSEPGGRDYFIVHFHGSFIPIHGLKYIIEAANILREQKIIFNVIGAGQEFKKISKLITEYKLGNTVKIHGLVAEEKLIDLLAGADICLGIFGDSDKINRIIPNKLYECLAMEKPVITADTPATREVFSDNQLMLCRAGDAKALAEKIMILKNDQVLRRKLSANSFSLVKEKFVSNILGQELKNIASKLIL</sequence>
<dbReference type="AlphaFoldDB" id="A0A2H0UYG0"/>
<proteinExistence type="predicted"/>
<comment type="caution">
    <text evidence="2">The sequence shown here is derived from an EMBL/GenBank/DDBJ whole genome shotgun (WGS) entry which is preliminary data.</text>
</comment>